<dbReference type="Gene3D" id="2.60.40.4100">
    <property type="entry name" value="Zona pellucida, ZP-C domain"/>
    <property type="match status" value="1"/>
</dbReference>
<dbReference type="InterPro" id="IPR042235">
    <property type="entry name" value="ZP-C_dom"/>
</dbReference>
<gene>
    <name evidence="4" type="ORF">N320_13296</name>
</gene>
<feature type="non-terminal residue" evidence="4">
    <location>
        <position position="116"/>
    </location>
</feature>
<reference evidence="4 5" key="1">
    <citation type="submission" date="2014-04" db="EMBL/GenBank/DDBJ databases">
        <title>Genome evolution of avian class.</title>
        <authorList>
            <person name="Zhang G."/>
            <person name="Li C."/>
        </authorList>
    </citation>
    <scope>NUCLEOTIDE SEQUENCE [LARGE SCALE GENOMIC DNA]</scope>
    <source>
        <strain evidence="4">BGI_N320</strain>
    </source>
</reference>
<keyword evidence="1" id="KW-0732">Signal</keyword>
<accession>A0A091GLN3</accession>
<feature type="non-terminal residue" evidence="4">
    <location>
        <position position="1"/>
    </location>
</feature>
<proteinExistence type="predicted"/>
<name>A0A091GLN3_BUCRH</name>
<dbReference type="AlphaFoldDB" id="A0A091GLN3"/>
<dbReference type="FunFam" id="2.60.40.4100:FF:000005">
    <property type="entry name" value="Deleted in malignant brain tumors 1"/>
    <property type="match status" value="1"/>
</dbReference>
<protein>
    <submittedName>
        <fullName evidence="4">Deleted in malignant brain tumors 1 protein</fullName>
    </submittedName>
</protein>
<evidence type="ECO:0000313" key="5">
    <source>
        <dbReference type="Proteomes" id="UP000054064"/>
    </source>
</evidence>
<organism evidence="4 5">
    <name type="scientific">Buceros rhinoceros silvestris</name>
    <dbReference type="NCBI Taxonomy" id="175836"/>
    <lineage>
        <taxon>Eukaryota</taxon>
        <taxon>Metazoa</taxon>
        <taxon>Chordata</taxon>
        <taxon>Craniata</taxon>
        <taxon>Vertebrata</taxon>
        <taxon>Euteleostomi</taxon>
        <taxon>Archelosauria</taxon>
        <taxon>Archosauria</taxon>
        <taxon>Dinosauria</taxon>
        <taxon>Saurischia</taxon>
        <taxon>Theropoda</taxon>
        <taxon>Coelurosauria</taxon>
        <taxon>Aves</taxon>
        <taxon>Neognathae</taxon>
        <taxon>Neoaves</taxon>
        <taxon>Telluraves</taxon>
        <taxon>Coraciimorphae</taxon>
        <taxon>Bucerotiformes</taxon>
        <taxon>Bucerotidae</taxon>
        <taxon>Buceros</taxon>
    </lineage>
</organism>
<keyword evidence="2" id="KW-1015">Disulfide bond</keyword>
<dbReference type="InterPro" id="IPR001507">
    <property type="entry name" value="ZP_dom"/>
</dbReference>
<evidence type="ECO:0000256" key="1">
    <source>
        <dbReference type="ARBA" id="ARBA00022729"/>
    </source>
</evidence>
<evidence type="ECO:0000313" key="4">
    <source>
        <dbReference type="EMBL" id="KFO84486.1"/>
    </source>
</evidence>
<dbReference type="InterPro" id="IPR055355">
    <property type="entry name" value="ZP-C"/>
</dbReference>
<sequence length="116" mass="13230">PYYVDLGQNLFLQAYLHSSDPNLLVFVDTCVTSPDPKDFNTLSHELIRSGCVKDPTYSSYYSPYSTAARFAFSAFSFVNQHPSVYLRCELVVCRYNDYSSRCYQGCVSRFKRDAGS</sequence>
<dbReference type="Proteomes" id="UP000054064">
    <property type="component" value="Unassembled WGS sequence"/>
</dbReference>
<dbReference type="PANTHER" id="PTHR14002">
    <property type="entry name" value="ENDOGLIN/TGF-BETA RECEPTOR TYPE III"/>
    <property type="match status" value="1"/>
</dbReference>
<dbReference type="PROSITE" id="PS51034">
    <property type="entry name" value="ZP_2"/>
    <property type="match status" value="1"/>
</dbReference>
<feature type="domain" description="ZP" evidence="3">
    <location>
        <begin position="1"/>
        <end position="109"/>
    </location>
</feature>
<dbReference type="PANTHER" id="PTHR14002:SF38">
    <property type="entry name" value="CUB AND ZONA PELLUCIDA-LIKE DOMAIN-CONTAINING PROTEIN 1"/>
    <property type="match status" value="1"/>
</dbReference>
<keyword evidence="5" id="KW-1185">Reference proteome</keyword>
<evidence type="ECO:0000256" key="2">
    <source>
        <dbReference type="ARBA" id="ARBA00023157"/>
    </source>
</evidence>
<dbReference type="EMBL" id="KL504912">
    <property type="protein sequence ID" value="KFO84486.1"/>
    <property type="molecule type" value="Genomic_DNA"/>
</dbReference>
<dbReference type="Pfam" id="PF00100">
    <property type="entry name" value="Zona_pellucida"/>
    <property type="match status" value="1"/>
</dbReference>
<evidence type="ECO:0000259" key="3">
    <source>
        <dbReference type="PROSITE" id="PS51034"/>
    </source>
</evidence>